<name>A0A6I2UFX2_9FIRM</name>
<reference evidence="1 2" key="1">
    <citation type="submission" date="2019-08" db="EMBL/GenBank/DDBJ databases">
        <title>In-depth cultivation of the pig gut microbiome towards novel bacterial diversity and tailored functional studies.</title>
        <authorList>
            <person name="Wylensek D."/>
            <person name="Hitch T.C.A."/>
            <person name="Clavel T."/>
        </authorList>
    </citation>
    <scope>NUCLEOTIDE SEQUENCE [LARGE SCALE GENOMIC DNA]</scope>
    <source>
        <strain evidence="1 2">WCA-693-APC-5D-A</strain>
    </source>
</reference>
<accession>A0A6I2UFX2</accession>
<organism evidence="1 2">
    <name type="scientific">Anaerovibrio slackiae</name>
    <dbReference type="NCBI Taxonomy" id="2652309"/>
    <lineage>
        <taxon>Bacteria</taxon>
        <taxon>Bacillati</taxon>
        <taxon>Bacillota</taxon>
        <taxon>Negativicutes</taxon>
        <taxon>Selenomonadales</taxon>
        <taxon>Selenomonadaceae</taxon>
        <taxon>Anaerovibrio</taxon>
    </lineage>
</organism>
<dbReference type="AlphaFoldDB" id="A0A6I2UFX2"/>
<sequence>MSSFAQKLKYYVEKSGQTIYSVAVTSGVERTMVHKMIKGDRIPSNKDIVLAIARTLLLSPSDTDELITAYEISLRGESAYHQLQYVQKLLLNCAKPSLFKIDSTPPKISSKNIQSILSQQELIPQIITERPQINQLVRTLLEMELQKPNGHVYLIAQPDYQYLYELLASLTCFAPGAKVDNIICFDQANDDDDCYNLRCLEKLMPTLLSCPAFEAHCYYDHVDSLFNEWSLLPCMLLTSEYSLCFSADAGQALFFDSPEINKFMKQFFHKKMICTSPICHSLTTSFSNYLEKVIMSGKAADLAPQIYTILYQPCLTPFIDEDIIGRHLKMEYFSEDMLRRIATHFAVVKRTIINSCFTQEGLELFLNTGRITEIPDMFYKPLDVESRRRVLKNMLRAVDTGFLVPRIINTAKLNLPVALNVEALSPTRIILYLRLENDTTFSLTLKEPSLLHAFYGFMEYIQSSRLVYSQTETLNILHDLEKTYL</sequence>
<dbReference type="GeneID" id="96778630"/>
<dbReference type="Proteomes" id="UP000433181">
    <property type="component" value="Unassembled WGS sequence"/>
</dbReference>
<comment type="caution">
    <text evidence="1">The sequence shown here is derived from an EMBL/GenBank/DDBJ whole genome shotgun (WGS) entry which is preliminary data.</text>
</comment>
<keyword evidence="2" id="KW-1185">Reference proteome</keyword>
<evidence type="ECO:0000313" key="1">
    <source>
        <dbReference type="EMBL" id="MSU08695.1"/>
    </source>
</evidence>
<gene>
    <name evidence="1" type="ORF">FYJ84_06835</name>
</gene>
<proteinExistence type="predicted"/>
<evidence type="ECO:0000313" key="2">
    <source>
        <dbReference type="Proteomes" id="UP000433181"/>
    </source>
</evidence>
<dbReference type="EMBL" id="VUNR01000011">
    <property type="protein sequence ID" value="MSU08695.1"/>
    <property type="molecule type" value="Genomic_DNA"/>
</dbReference>
<protein>
    <submittedName>
        <fullName evidence="1">Helix-turn-helix transcriptional regulator</fullName>
    </submittedName>
</protein>
<dbReference type="RefSeq" id="WP_154406862.1">
    <property type="nucleotide sequence ID" value="NZ_VUNR01000011.1"/>
</dbReference>